<evidence type="ECO:0000256" key="10">
    <source>
        <dbReference type="ARBA" id="ARBA00023285"/>
    </source>
</evidence>
<dbReference type="RefSeq" id="WP_232571768.1">
    <property type="nucleotide sequence ID" value="NZ_CP089466.1"/>
</dbReference>
<dbReference type="InterPro" id="IPR050862">
    <property type="entry name" value="RdRp_reductase_class-2"/>
</dbReference>
<comment type="function">
    <text evidence="11 13">Catalyzes the reduction of ribonucleotides to deoxyribonucleotides. May function to provide a pool of deoxyribonucleotide precursors for DNA repair during oxygen limitation and/or for immediate growth after restoration of oxygen.</text>
</comment>
<keyword evidence="8 13" id="KW-0560">Oxidoreductase</keyword>
<accession>A0ABD5NE07</accession>
<dbReference type="GO" id="GO:0071897">
    <property type="term" value="P:DNA biosynthetic process"/>
    <property type="evidence" value="ECO:0007669"/>
    <property type="project" value="UniProtKB-KW"/>
</dbReference>
<feature type="domain" description="Ribonucleotide reductase large subunit C-terminal" evidence="16">
    <location>
        <begin position="174"/>
        <end position="769"/>
    </location>
</feature>
<evidence type="ECO:0000256" key="13">
    <source>
        <dbReference type="RuleBase" id="RU364064"/>
    </source>
</evidence>
<evidence type="ECO:0000256" key="5">
    <source>
        <dbReference type="ARBA" id="ARBA00022628"/>
    </source>
</evidence>
<gene>
    <name evidence="18" type="ORF">ACFOKC_05110</name>
</gene>
<evidence type="ECO:0000259" key="15">
    <source>
        <dbReference type="Pfam" id="PF00317"/>
    </source>
</evidence>
<evidence type="ECO:0000256" key="7">
    <source>
        <dbReference type="ARBA" id="ARBA00022741"/>
    </source>
</evidence>
<keyword evidence="9" id="KW-1015">Disulfide bond</keyword>
<dbReference type="Proteomes" id="UP001595660">
    <property type="component" value="Unassembled WGS sequence"/>
</dbReference>
<keyword evidence="6 13" id="KW-0237">DNA synthesis</keyword>
<dbReference type="InterPro" id="IPR013509">
    <property type="entry name" value="RNR_lsu_N"/>
</dbReference>
<organism evidence="18 19">
    <name type="scientific">Halobacterium litoreum</name>
    <dbReference type="NCBI Taxonomy" id="2039234"/>
    <lineage>
        <taxon>Archaea</taxon>
        <taxon>Methanobacteriati</taxon>
        <taxon>Methanobacteriota</taxon>
        <taxon>Stenosarchaea group</taxon>
        <taxon>Halobacteria</taxon>
        <taxon>Halobacteriales</taxon>
        <taxon>Halobacteriaceae</taxon>
        <taxon>Halobacterium</taxon>
    </lineage>
</organism>
<evidence type="ECO:0000256" key="3">
    <source>
        <dbReference type="ARBA" id="ARBA00012274"/>
    </source>
</evidence>
<protein>
    <recommendedName>
        <fullName evidence="4 13">Vitamin B12-dependent ribonucleotide reductase</fullName>
        <ecNumber evidence="3 13">1.17.4.1</ecNumber>
    </recommendedName>
</protein>
<comment type="cofactor">
    <cofactor evidence="1 13">
        <name>adenosylcob(III)alamin</name>
        <dbReference type="ChEBI" id="CHEBI:18408"/>
    </cofactor>
</comment>
<dbReference type="Pfam" id="PF12637">
    <property type="entry name" value="TSCPD"/>
    <property type="match status" value="1"/>
</dbReference>
<evidence type="ECO:0000256" key="11">
    <source>
        <dbReference type="ARBA" id="ARBA00025437"/>
    </source>
</evidence>
<comment type="catalytic activity">
    <reaction evidence="12 13">
        <text>a 2'-deoxyribonucleoside 5'-diphosphate + [thioredoxin]-disulfide + H2O = a ribonucleoside 5'-diphosphate + [thioredoxin]-dithiol</text>
        <dbReference type="Rhea" id="RHEA:23252"/>
        <dbReference type="Rhea" id="RHEA-COMP:10698"/>
        <dbReference type="Rhea" id="RHEA-COMP:10700"/>
        <dbReference type="ChEBI" id="CHEBI:15377"/>
        <dbReference type="ChEBI" id="CHEBI:29950"/>
        <dbReference type="ChEBI" id="CHEBI:50058"/>
        <dbReference type="ChEBI" id="CHEBI:57930"/>
        <dbReference type="ChEBI" id="CHEBI:73316"/>
        <dbReference type="EC" id="1.17.4.1"/>
    </reaction>
</comment>
<dbReference type="EMBL" id="JBHRWN010000002">
    <property type="protein sequence ID" value="MFC3477099.1"/>
    <property type="molecule type" value="Genomic_DNA"/>
</dbReference>
<evidence type="ECO:0000313" key="19">
    <source>
        <dbReference type="Proteomes" id="UP001595660"/>
    </source>
</evidence>
<evidence type="ECO:0000256" key="6">
    <source>
        <dbReference type="ARBA" id="ARBA00022634"/>
    </source>
</evidence>
<dbReference type="Pfam" id="PF02867">
    <property type="entry name" value="Ribonuc_red_lgC"/>
    <property type="match status" value="1"/>
</dbReference>
<keyword evidence="7 13" id="KW-0547">Nucleotide-binding</keyword>
<dbReference type="PANTHER" id="PTHR43371">
    <property type="entry name" value="VITAMIN B12-DEPENDENT RIBONUCLEOTIDE REDUCTASE"/>
    <property type="match status" value="1"/>
</dbReference>
<evidence type="ECO:0000256" key="8">
    <source>
        <dbReference type="ARBA" id="ARBA00023002"/>
    </source>
</evidence>
<dbReference type="EC" id="1.17.4.1" evidence="3 13"/>
<dbReference type="PANTHER" id="PTHR43371:SF1">
    <property type="entry name" value="RIBONUCLEOSIDE-DIPHOSPHATE REDUCTASE"/>
    <property type="match status" value="1"/>
</dbReference>
<dbReference type="GO" id="GO:0031419">
    <property type="term" value="F:cobalamin binding"/>
    <property type="evidence" value="ECO:0007669"/>
    <property type="project" value="UniProtKB-KW"/>
</dbReference>
<dbReference type="NCBIfam" id="TIGR02504">
    <property type="entry name" value="NrdJ_Z"/>
    <property type="match status" value="1"/>
</dbReference>
<dbReference type="SUPFAM" id="SSF51998">
    <property type="entry name" value="PFL-like glycyl radical enzymes"/>
    <property type="match status" value="1"/>
</dbReference>
<feature type="region of interest" description="Disordered" evidence="14">
    <location>
        <begin position="971"/>
        <end position="1027"/>
    </location>
</feature>
<name>A0ABD5NE07_9EURY</name>
<dbReference type="GO" id="GO:0000166">
    <property type="term" value="F:nucleotide binding"/>
    <property type="evidence" value="ECO:0007669"/>
    <property type="project" value="UniProtKB-KW"/>
</dbReference>
<reference evidence="18 19" key="1">
    <citation type="journal article" date="2019" name="Int. J. Syst. Evol. Microbiol.">
        <title>The Global Catalogue of Microorganisms (GCM) 10K type strain sequencing project: providing services to taxonomists for standard genome sequencing and annotation.</title>
        <authorList>
            <consortium name="The Broad Institute Genomics Platform"/>
            <consortium name="The Broad Institute Genome Sequencing Center for Infectious Disease"/>
            <person name="Wu L."/>
            <person name="Ma J."/>
        </authorList>
    </citation>
    <scope>NUCLEOTIDE SEQUENCE [LARGE SCALE GENOMIC DNA]</scope>
    <source>
        <strain evidence="18 19">CGMCC 1.12562</strain>
    </source>
</reference>
<feature type="domain" description="TSCPD" evidence="17">
    <location>
        <begin position="850"/>
        <end position="954"/>
    </location>
</feature>
<dbReference type="AlphaFoldDB" id="A0ABD5NE07"/>
<evidence type="ECO:0000256" key="14">
    <source>
        <dbReference type="SAM" id="MobiDB-lite"/>
    </source>
</evidence>
<dbReference type="Pfam" id="PF00317">
    <property type="entry name" value="Ribonuc_red_lgN"/>
    <property type="match status" value="1"/>
</dbReference>
<comment type="similarity">
    <text evidence="2 13">Belongs to the ribonucleoside diphosphate reductase class-2 family.</text>
</comment>
<evidence type="ECO:0000259" key="16">
    <source>
        <dbReference type="Pfam" id="PF02867"/>
    </source>
</evidence>
<evidence type="ECO:0000256" key="9">
    <source>
        <dbReference type="ARBA" id="ARBA00023157"/>
    </source>
</evidence>
<evidence type="ECO:0000313" key="18">
    <source>
        <dbReference type="EMBL" id="MFC3477099.1"/>
    </source>
</evidence>
<keyword evidence="19" id="KW-1185">Reference proteome</keyword>
<dbReference type="InterPro" id="IPR024434">
    <property type="entry name" value="TSCPD_dom"/>
</dbReference>
<dbReference type="Gene3D" id="3.20.70.20">
    <property type="match status" value="1"/>
</dbReference>
<dbReference type="InterPro" id="IPR000788">
    <property type="entry name" value="RNR_lg_C"/>
</dbReference>
<feature type="domain" description="Ribonucleotide reductase large subunit N-terminal" evidence="15">
    <location>
        <begin position="28"/>
        <end position="170"/>
    </location>
</feature>
<dbReference type="InterPro" id="IPR013344">
    <property type="entry name" value="RNR_NrdJ/NrdZ"/>
</dbReference>
<evidence type="ECO:0000256" key="2">
    <source>
        <dbReference type="ARBA" id="ARBA00007405"/>
    </source>
</evidence>
<sequence length="1050" mass="115521">MSSPDVSADDLTLPVKRVDGDTLEDRLTANAYQNILPARYLRKDADGELVEQQEDLFVRVAKNIALAEVVYEADDAVEVSPSQLKPDHPRRDELASEVFGADVDPDSDDETVELTEDNVNKFAYDTVVPELDDPEVREHVEGVRADFQDLMEGLSFMPNSPTLMNAGDELQQLSACFVDSPGDDLTDIHQTAKEAAEVFQSGGGMGYAFWKLRPFGDAVGSTGGIASGPVTFMETYDQMCETIAQGGARRGAQMAVMRVSHPDVIEFIHAKNKDVSLAHTLKLNDPDDYTYTEFSEALEEARDLIDDDGRVPEHLRNAVEGHLSNFNISVGVTDGFMEALEAGEEYTFTNPRTEEPHIATEETKEMYSRYGLGHHVTPGEELSIPAEALWERVVEGAHENGEPGVIYLERVNKQHSFDVEENPDHRILATNPCGEQPLEEYEACNLGHINLSTLAADDAPDWRVWSEEHEFDTLEEGVSRFLDEALATEEFDHRIEAGTRFLENVVTMSDFPVEKIEEKVAEMRKIGLGVMGLAQLYIQLGVKYGDDVANEIARQVMRTINHGSKAASHELALERGSFDEWDNSKYANPTDYADWFEHHTGEDADDWADGYPIRNHNTTTIAPTGTTSMVGNTTGGCEPIYNVAYYKNVSDDVQGDEMLVEFDDYFLRTLEDNDIDVDAVKQEAQEQMSNNEFDGVEGLETVPDAIGELFVVTADLSGKEHAAVQCACQEGVDSAISKTCNFPNDASVEDMDEVYRYIYENGGKGVTVYRDGTRSKQVLTTRADNTDFSEMDEDEAAEAMVDTIEETFGGIEGFLDNDEVRAAFGDDLRELLAGDEDAFDEDDFAEKQSRPDLLHGVTQRIDTGYGKLYVTINEDPERERPFELFANTGNSGGFTGSFTEALAKTISVALRSGVDPDEIADKLQGIRSPKVAWDKGEQVNSIPDAFGTALRRYLDGDVDRAAYPQQQHLTEIGDEEEASAHETDGGASTGESASLGGPQGPSGSGDDATKDATQSLIEAGESPECPDCGSMTLYFSEGCKTCESCGWSEC</sequence>
<dbReference type="CDD" id="cd02888">
    <property type="entry name" value="RNR_II_dimer"/>
    <property type="match status" value="1"/>
</dbReference>
<evidence type="ECO:0000256" key="4">
    <source>
        <dbReference type="ARBA" id="ARBA00014409"/>
    </source>
</evidence>
<evidence type="ECO:0000256" key="12">
    <source>
        <dbReference type="ARBA" id="ARBA00047754"/>
    </source>
</evidence>
<evidence type="ECO:0000256" key="1">
    <source>
        <dbReference type="ARBA" id="ARBA00001922"/>
    </source>
</evidence>
<keyword evidence="10 13" id="KW-0170">Cobalt</keyword>
<dbReference type="PRINTS" id="PR01183">
    <property type="entry name" value="RIBORDTASEM1"/>
</dbReference>
<dbReference type="GO" id="GO:0004748">
    <property type="term" value="F:ribonucleoside-diphosphate reductase activity, thioredoxin disulfide as acceptor"/>
    <property type="evidence" value="ECO:0007669"/>
    <property type="project" value="UniProtKB-EC"/>
</dbReference>
<proteinExistence type="inferred from homology"/>
<keyword evidence="5 13" id="KW-0846">Cobalamin</keyword>
<dbReference type="GeneID" id="69116979"/>
<evidence type="ECO:0000259" key="17">
    <source>
        <dbReference type="Pfam" id="PF12637"/>
    </source>
</evidence>
<comment type="caution">
    <text evidence="18">The sequence shown here is derived from an EMBL/GenBank/DDBJ whole genome shotgun (WGS) entry which is preliminary data.</text>
</comment>